<dbReference type="AlphaFoldDB" id="A0A5B7HMP8"/>
<reference evidence="1 2" key="1">
    <citation type="submission" date="2019-05" db="EMBL/GenBank/DDBJ databases">
        <title>Another draft genome of Portunus trituberculatus and its Hox gene families provides insights of decapod evolution.</title>
        <authorList>
            <person name="Jeong J.-H."/>
            <person name="Song I."/>
            <person name="Kim S."/>
            <person name="Choi T."/>
            <person name="Kim D."/>
            <person name="Ryu S."/>
            <person name="Kim W."/>
        </authorList>
    </citation>
    <scope>NUCLEOTIDE SEQUENCE [LARGE SCALE GENOMIC DNA]</scope>
    <source>
        <tissue evidence="1">Muscle</tissue>
    </source>
</reference>
<comment type="caution">
    <text evidence="1">The sequence shown here is derived from an EMBL/GenBank/DDBJ whole genome shotgun (WGS) entry which is preliminary data.</text>
</comment>
<accession>A0A5B7HMP8</accession>
<dbReference type="EMBL" id="VSRR010032218">
    <property type="protein sequence ID" value="MPC71059.1"/>
    <property type="molecule type" value="Genomic_DNA"/>
</dbReference>
<dbReference type="Proteomes" id="UP000324222">
    <property type="component" value="Unassembled WGS sequence"/>
</dbReference>
<evidence type="ECO:0000313" key="2">
    <source>
        <dbReference type="Proteomes" id="UP000324222"/>
    </source>
</evidence>
<organism evidence="1 2">
    <name type="scientific">Portunus trituberculatus</name>
    <name type="common">Swimming crab</name>
    <name type="synonym">Neptunus trituberculatus</name>
    <dbReference type="NCBI Taxonomy" id="210409"/>
    <lineage>
        <taxon>Eukaryota</taxon>
        <taxon>Metazoa</taxon>
        <taxon>Ecdysozoa</taxon>
        <taxon>Arthropoda</taxon>
        <taxon>Crustacea</taxon>
        <taxon>Multicrustacea</taxon>
        <taxon>Malacostraca</taxon>
        <taxon>Eumalacostraca</taxon>
        <taxon>Eucarida</taxon>
        <taxon>Decapoda</taxon>
        <taxon>Pleocyemata</taxon>
        <taxon>Brachyura</taxon>
        <taxon>Eubrachyura</taxon>
        <taxon>Portunoidea</taxon>
        <taxon>Portunidae</taxon>
        <taxon>Portuninae</taxon>
        <taxon>Portunus</taxon>
    </lineage>
</organism>
<gene>
    <name evidence="1" type="ORF">E2C01_065327</name>
</gene>
<name>A0A5B7HMP8_PORTR</name>
<evidence type="ECO:0000313" key="1">
    <source>
        <dbReference type="EMBL" id="MPC71059.1"/>
    </source>
</evidence>
<protein>
    <submittedName>
        <fullName evidence="1">Uncharacterized protein</fullName>
    </submittedName>
</protein>
<proteinExistence type="predicted"/>
<keyword evidence="2" id="KW-1185">Reference proteome</keyword>
<sequence length="182" mass="19381">MGVSWTAGQADQFLKVARDWWDQSVVRGQRAPVPRPSAKPKTPLLPVGDSLDTRVGVWLSERSPLSFPPPLATPSSETALLTAEILTVLSLRQDLNARVSSSLLCSNLLPLLRFTLWQGAPAMASSFTQALSSHLTCWRQAVAPLPSVAQLALLMGDPLGASFGSTQTVADALARSPQVAVV</sequence>